<dbReference type="OrthoDB" id="2810795at2"/>
<evidence type="ECO:0000256" key="4">
    <source>
        <dbReference type="ARBA" id="ARBA00022989"/>
    </source>
</evidence>
<sequence length="419" mass="42674">MTHATRFRRPSPRDDRLPLAGLLALATAGFVTIMTEALPAGILPAMSADLGVSESAAGQSVMVYAVGSLLAAVPLTAATATWPRRRLLLTAISGFALANTVTAVSSSYPLTMTARFLAGVVAGLLWALVAGYARRMVPAERRGRATAVAMAGTPVALSIGVPAGTSLAGLVGWRSTFGIMTLLSLALVVWVILAVPSFPGAVRESRLPLRKVPAIPGVAPVLTVTLTFVLAHNLLYTYIAPFLGPVGLADRVDVVLLTFGVASLGSILATGALVDRHLRRLMIAGCSLFAAAALLLGLLGDVPALVYVSAAIWGAGFGGAATVLQTASAEAAGAAGDVAQSLIVTCWNIGIAGGAAAGGVLLGTAGSGSLPWWALVLVAAAFLVTVTSRRHGFPNLARRLARDQALSPAARPDEDVTPV</sequence>
<organism evidence="8 9">
    <name type="scientific">Nonomuraea pusilla</name>
    <dbReference type="NCBI Taxonomy" id="46177"/>
    <lineage>
        <taxon>Bacteria</taxon>
        <taxon>Bacillati</taxon>
        <taxon>Actinomycetota</taxon>
        <taxon>Actinomycetes</taxon>
        <taxon>Streptosporangiales</taxon>
        <taxon>Streptosporangiaceae</taxon>
        <taxon>Nonomuraea</taxon>
    </lineage>
</organism>
<dbReference type="RefSeq" id="WP_091102956.1">
    <property type="nucleotide sequence ID" value="NZ_FOBF01000012.1"/>
</dbReference>
<reference evidence="8 9" key="1">
    <citation type="submission" date="2016-10" db="EMBL/GenBank/DDBJ databases">
        <authorList>
            <person name="de Groot N.N."/>
        </authorList>
    </citation>
    <scope>NUCLEOTIDE SEQUENCE [LARGE SCALE GENOMIC DNA]</scope>
    <source>
        <strain evidence="8 9">DSM 43357</strain>
    </source>
</reference>
<dbReference type="STRING" id="46177.SAMN05660976_04828"/>
<keyword evidence="5 6" id="KW-0472">Membrane</keyword>
<feature type="transmembrane region" description="Helical" evidence="6">
    <location>
        <begin position="62"/>
        <end position="80"/>
    </location>
</feature>
<dbReference type="InterPro" id="IPR020846">
    <property type="entry name" value="MFS_dom"/>
</dbReference>
<keyword evidence="4 6" id="KW-1133">Transmembrane helix</keyword>
<dbReference type="SUPFAM" id="SSF103473">
    <property type="entry name" value="MFS general substrate transporter"/>
    <property type="match status" value="1"/>
</dbReference>
<dbReference type="Proteomes" id="UP000198953">
    <property type="component" value="Unassembled WGS sequence"/>
</dbReference>
<feature type="transmembrane region" description="Helical" evidence="6">
    <location>
        <begin position="281"/>
        <end position="299"/>
    </location>
</feature>
<feature type="domain" description="Major facilitator superfamily (MFS) profile" evidence="7">
    <location>
        <begin position="21"/>
        <end position="391"/>
    </location>
</feature>
<evidence type="ECO:0000256" key="1">
    <source>
        <dbReference type="ARBA" id="ARBA00004651"/>
    </source>
</evidence>
<keyword evidence="3 6" id="KW-0812">Transmembrane</keyword>
<dbReference type="PROSITE" id="PS50850">
    <property type="entry name" value="MFS"/>
    <property type="match status" value="1"/>
</dbReference>
<dbReference type="AlphaFoldDB" id="A0A1H7XI71"/>
<gene>
    <name evidence="8" type="ORF">SAMN05660976_04828</name>
</gene>
<dbReference type="InterPro" id="IPR036259">
    <property type="entry name" value="MFS_trans_sf"/>
</dbReference>
<evidence type="ECO:0000256" key="3">
    <source>
        <dbReference type="ARBA" id="ARBA00022692"/>
    </source>
</evidence>
<protein>
    <submittedName>
        <fullName evidence="8">Predicted arabinose efflux permease, MFS family</fullName>
    </submittedName>
</protein>
<dbReference type="PANTHER" id="PTHR43124">
    <property type="entry name" value="PURINE EFFLUX PUMP PBUE"/>
    <property type="match status" value="1"/>
</dbReference>
<keyword evidence="2" id="KW-1003">Cell membrane</keyword>
<dbReference type="GO" id="GO:0022857">
    <property type="term" value="F:transmembrane transporter activity"/>
    <property type="evidence" value="ECO:0007669"/>
    <property type="project" value="InterPro"/>
</dbReference>
<keyword evidence="9" id="KW-1185">Reference proteome</keyword>
<feature type="transmembrane region" description="Helical" evidence="6">
    <location>
        <begin position="177"/>
        <end position="202"/>
    </location>
</feature>
<evidence type="ECO:0000256" key="6">
    <source>
        <dbReference type="SAM" id="Phobius"/>
    </source>
</evidence>
<feature type="transmembrane region" description="Helical" evidence="6">
    <location>
        <begin position="341"/>
        <end position="364"/>
    </location>
</feature>
<feature type="transmembrane region" description="Helical" evidence="6">
    <location>
        <begin position="21"/>
        <end position="42"/>
    </location>
</feature>
<evidence type="ECO:0000313" key="8">
    <source>
        <dbReference type="EMBL" id="SEM33470.1"/>
    </source>
</evidence>
<proteinExistence type="predicted"/>
<dbReference type="CDD" id="cd17324">
    <property type="entry name" value="MFS_NepI_like"/>
    <property type="match status" value="1"/>
</dbReference>
<feature type="transmembrane region" description="Helical" evidence="6">
    <location>
        <begin position="87"/>
        <end position="108"/>
    </location>
</feature>
<dbReference type="GO" id="GO:0005886">
    <property type="term" value="C:plasma membrane"/>
    <property type="evidence" value="ECO:0007669"/>
    <property type="project" value="UniProtKB-SubCell"/>
</dbReference>
<name>A0A1H7XI71_9ACTN</name>
<feature type="transmembrane region" description="Helical" evidence="6">
    <location>
        <begin position="305"/>
        <end position="329"/>
    </location>
</feature>
<feature type="transmembrane region" description="Helical" evidence="6">
    <location>
        <begin position="254"/>
        <end position="274"/>
    </location>
</feature>
<feature type="transmembrane region" description="Helical" evidence="6">
    <location>
        <begin position="370"/>
        <end position="388"/>
    </location>
</feature>
<evidence type="ECO:0000259" key="7">
    <source>
        <dbReference type="PROSITE" id="PS50850"/>
    </source>
</evidence>
<dbReference type="EMBL" id="FOBF01000012">
    <property type="protein sequence ID" value="SEM33470.1"/>
    <property type="molecule type" value="Genomic_DNA"/>
</dbReference>
<evidence type="ECO:0000313" key="9">
    <source>
        <dbReference type="Proteomes" id="UP000198953"/>
    </source>
</evidence>
<comment type="subcellular location">
    <subcellularLocation>
        <location evidence="1">Cell membrane</location>
        <topology evidence="1">Multi-pass membrane protein</topology>
    </subcellularLocation>
</comment>
<dbReference type="InterPro" id="IPR011701">
    <property type="entry name" value="MFS"/>
</dbReference>
<accession>A0A1H7XI71</accession>
<dbReference type="Gene3D" id="1.20.1250.20">
    <property type="entry name" value="MFS general substrate transporter like domains"/>
    <property type="match status" value="1"/>
</dbReference>
<dbReference type="Pfam" id="PF07690">
    <property type="entry name" value="MFS_1"/>
    <property type="match status" value="1"/>
</dbReference>
<dbReference type="InterPro" id="IPR050189">
    <property type="entry name" value="MFS_Efflux_Transporters"/>
</dbReference>
<evidence type="ECO:0000256" key="2">
    <source>
        <dbReference type="ARBA" id="ARBA00022475"/>
    </source>
</evidence>
<feature type="transmembrane region" description="Helical" evidence="6">
    <location>
        <begin position="114"/>
        <end position="133"/>
    </location>
</feature>
<dbReference type="PANTHER" id="PTHR43124:SF3">
    <property type="entry name" value="CHLORAMPHENICOL EFFLUX PUMP RV0191"/>
    <property type="match status" value="1"/>
</dbReference>
<feature type="transmembrane region" description="Helical" evidence="6">
    <location>
        <begin position="145"/>
        <end position="171"/>
    </location>
</feature>
<evidence type="ECO:0000256" key="5">
    <source>
        <dbReference type="ARBA" id="ARBA00023136"/>
    </source>
</evidence>
<feature type="transmembrane region" description="Helical" evidence="6">
    <location>
        <begin position="214"/>
        <end position="234"/>
    </location>
</feature>